<dbReference type="NCBIfam" id="NF006559">
    <property type="entry name" value="PRK09060.1"/>
    <property type="match status" value="1"/>
</dbReference>
<reference evidence="8" key="1">
    <citation type="journal article" date="2019" name="Int. J. Syst. Evol. Microbiol.">
        <title>The Global Catalogue of Microorganisms (GCM) 10K type strain sequencing project: providing services to taxonomists for standard genome sequencing and annotation.</title>
        <authorList>
            <consortium name="The Broad Institute Genomics Platform"/>
            <consortium name="The Broad Institute Genome Sequencing Center for Infectious Disease"/>
            <person name="Wu L."/>
            <person name="Ma J."/>
        </authorList>
    </citation>
    <scope>NUCLEOTIDE SEQUENCE [LARGE SCALE GENOMIC DNA]</scope>
    <source>
        <strain evidence="8">JCM 30774</strain>
    </source>
</reference>
<dbReference type="NCBIfam" id="TIGR00857">
    <property type="entry name" value="pyrC_multi"/>
    <property type="match status" value="1"/>
</dbReference>
<dbReference type="RefSeq" id="WP_377369760.1">
    <property type="nucleotide sequence ID" value="NZ_JBHTMN010000018.1"/>
</dbReference>
<dbReference type="Gene3D" id="2.30.40.10">
    <property type="entry name" value="Urease, subunit C, domain 1"/>
    <property type="match status" value="1"/>
</dbReference>
<dbReference type="SUPFAM" id="SSF51556">
    <property type="entry name" value="Metallo-dependent hydrolases"/>
    <property type="match status" value="1"/>
</dbReference>
<comment type="cofactor">
    <cofactor evidence="1">
        <name>Zn(2+)</name>
        <dbReference type="ChEBI" id="CHEBI:29105"/>
    </cofactor>
</comment>
<dbReference type="InterPro" id="IPR032466">
    <property type="entry name" value="Metal_Hydrolase"/>
</dbReference>
<evidence type="ECO:0000313" key="8">
    <source>
        <dbReference type="Proteomes" id="UP001597059"/>
    </source>
</evidence>
<dbReference type="InterPro" id="IPR011059">
    <property type="entry name" value="Metal-dep_hydrolase_composite"/>
</dbReference>
<dbReference type="Proteomes" id="UP001597059">
    <property type="component" value="Unassembled WGS sequence"/>
</dbReference>
<evidence type="ECO:0000256" key="4">
    <source>
        <dbReference type="ARBA" id="ARBA00022723"/>
    </source>
</evidence>
<proteinExistence type="inferred from homology"/>
<feature type="domain" description="Amidohydrolase-related" evidence="6">
    <location>
        <begin position="53"/>
        <end position="427"/>
    </location>
</feature>
<comment type="similarity">
    <text evidence="3">Belongs to the metallo-dependent hydrolases superfamily. DHOase family. Class I DHOase subfamily.</text>
</comment>
<evidence type="ECO:0000256" key="3">
    <source>
        <dbReference type="ARBA" id="ARBA00010286"/>
    </source>
</evidence>
<dbReference type="InterPro" id="IPR002195">
    <property type="entry name" value="Dihydroorotase_CS"/>
</dbReference>
<dbReference type="Gene3D" id="3.20.20.140">
    <property type="entry name" value="Metal-dependent hydrolases"/>
    <property type="match status" value="1"/>
</dbReference>
<dbReference type="InterPro" id="IPR006680">
    <property type="entry name" value="Amidohydro-rel"/>
</dbReference>
<evidence type="ECO:0000256" key="1">
    <source>
        <dbReference type="ARBA" id="ARBA00001947"/>
    </source>
</evidence>
<comment type="caution">
    <text evidence="7">The sequence shown here is derived from an EMBL/GenBank/DDBJ whole genome shotgun (WGS) entry which is preliminary data.</text>
</comment>
<dbReference type="PROSITE" id="PS00483">
    <property type="entry name" value="DIHYDROOROTASE_2"/>
    <property type="match status" value="1"/>
</dbReference>
<dbReference type="SUPFAM" id="SSF51338">
    <property type="entry name" value="Composite domain of metallo-dependent hydrolases"/>
    <property type="match status" value="1"/>
</dbReference>
<comment type="function">
    <text evidence="2">Catalyzes the reversible cyclization of carbamoyl aspartate to dihydroorotate.</text>
</comment>
<dbReference type="CDD" id="cd01318">
    <property type="entry name" value="DHOase_IIb"/>
    <property type="match status" value="1"/>
</dbReference>
<name>A0ABW4B681_9GAMM</name>
<accession>A0ABW4B681</accession>
<evidence type="ECO:0000259" key="6">
    <source>
        <dbReference type="Pfam" id="PF01979"/>
    </source>
</evidence>
<evidence type="ECO:0000313" key="7">
    <source>
        <dbReference type="EMBL" id="MFD1385006.1"/>
    </source>
</evidence>
<dbReference type="GO" id="GO:0004151">
    <property type="term" value="F:dihydroorotase activity"/>
    <property type="evidence" value="ECO:0007669"/>
    <property type="project" value="UniProtKB-EC"/>
</dbReference>
<gene>
    <name evidence="7" type="ORF">ACFQ45_16740</name>
</gene>
<organism evidence="7 8">
    <name type="scientific">Rhodanobacter aciditrophus</name>
    <dbReference type="NCBI Taxonomy" id="1623218"/>
    <lineage>
        <taxon>Bacteria</taxon>
        <taxon>Pseudomonadati</taxon>
        <taxon>Pseudomonadota</taxon>
        <taxon>Gammaproteobacteria</taxon>
        <taxon>Lysobacterales</taxon>
        <taxon>Rhodanobacteraceae</taxon>
        <taxon>Rhodanobacter</taxon>
    </lineage>
</organism>
<keyword evidence="4" id="KW-0479">Metal-binding</keyword>
<protein>
    <submittedName>
        <fullName evidence="7">Dihydroorotase</fullName>
        <ecNumber evidence="7">3.5.2.3</ecNumber>
    </submittedName>
</protein>
<evidence type="ECO:0000256" key="2">
    <source>
        <dbReference type="ARBA" id="ARBA00002368"/>
    </source>
</evidence>
<sequence>MTNMDLLIKNVSVFLPTGLTNAHIICHRGKIVAINTEVEDITAKEVLDGQGKVLLPGIIDSQVHFREPGLEHKETIEAGTRGAVLGGVTSIIEMPNTAPPTTSVEALQQKLAIAEQTAWCHYGFYAGASADNTALLPTLEATPGCAGIKVFMGSSFGSLLVDDDQVLRNTLSTCKRRIAVHAEDEARLKERKHIAEASGIVLSHPEWRDVESALIATQKVVSIAADTGAKLHLLHISSAEEMSYLREQKRRLPEHQVTVETLPQYLHFHAPSCYIERGTRVQMNPPIRERYHQDAIWDAIHDGTVDVMATDHAPHTLHEKQQAYPTSPSGMPGVQTLLPVLLNQVHLGKLTLDKLVDLVCEGPCRVLGIQNKGRIQVGYDADFVLVDLEKQHTIDDQQIASQSGWTPYHGDTVTGWPIATVISGEVVMQNGQLIKRPQAMPLSFKTQDINLIV</sequence>
<dbReference type="PANTHER" id="PTHR43668">
    <property type="entry name" value="ALLANTOINASE"/>
    <property type="match status" value="1"/>
</dbReference>
<dbReference type="EMBL" id="JBHTMN010000018">
    <property type="protein sequence ID" value="MFD1385006.1"/>
    <property type="molecule type" value="Genomic_DNA"/>
</dbReference>
<dbReference type="Pfam" id="PF01979">
    <property type="entry name" value="Amidohydro_1"/>
    <property type="match status" value="1"/>
</dbReference>
<keyword evidence="5 7" id="KW-0378">Hydrolase</keyword>
<dbReference type="InterPro" id="IPR050138">
    <property type="entry name" value="DHOase/Allantoinase_Hydrolase"/>
</dbReference>
<keyword evidence="8" id="KW-1185">Reference proteome</keyword>
<dbReference type="EC" id="3.5.2.3" evidence="7"/>
<evidence type="ECO:0000256" key="5">
    <source>
        <dbReference type="ARBA" id="ARBA00022801"/>
    </source>
</evidence>
<dbReference type="PANTHER" id="PTHR43668:SF4">
    <property type="entry name" value="ALLANTOINASE"/>
    <property type="match status" value="1"/>
</dbReference>